<dbReference type="KEGG" id="mefw:F1737_00875"/>
<evidence type="ECO:0000313" key="2">
    <source>
        <dbReference type="EMBL" id="WOF15333.1"/>
    </source>
</evidence>
<evidence type="ECO:0000313" key="3">
    <source>
        <dbReference type="Proteomes" id="UP001301797"/>
    </source>
</evidence>
<evidence type="ECO:0000259" key="1">
    <source>
        <dbReference type="Pfam" id="PF00696"/>
    </source>
</evidence>
<dbReference type="InterPro" id="IPR030669">
    <property type="entry name" value="MoSto_subunit_alpha/beta"/>
</dbReference>
<dbReference type="EMBL" id="CP043875">
    <property type="protein sequence ID" value="WOF15333.1"/>
    <property type="molecule type" value="Genomic_DNA"/>
</dbReference>
<dbReference type="Pfam" id="PF00696">
    <property type="entry name" value="AA_kinase"/>
    <property type="match status" value="1"/>
</dbReference>
<name>A0AA97FBR6_9EURY</name>
<dbReference type="AlphaFoldDB" id="A0AA97FBR6"/>
<dbReference type="InterPro" id="IPR001048">
    <property type="entry name" value="Asp/Glu/Uridylate_kinase"/>
</dbReference>
<keyword evidence="2" id="KW-0418">Kinase</keyword>
<dbReference type="RefSeq" id="WP_317136902.1">
    <property type="nucleotide sequence ID" value="NZ_CP043875.1"/>
</dbReference>
<reference evidence="2 3" key="1">
    <citation type="submission" date="2019-09" db="EMBL/GenBank/DDBJ databases">
        <title>The complete genome of Methanoplanus sp. FWC-SCC4.</title>
        <authorList>
            <person name="Chen S.-C."/>
            <person name="Zhou Y.-Z."/>
            <person name="Lai M.-C."/>
        </authorList>
    </citation>
    <scope>NUCLEOTIDE SEQUENCE [LARGE SCALE GENOMIC DNA]</scope>
    <source>
        <strain evidence="2 3">FWC-SCC4</strain>
    </source>
</reference>
<dbReference type="PIRSF" id="PIRSF039097">
    <property type="entry name" value="MoSto_subunit"/>
    <property type="match status" value="1"/>
</dbReference>
<protein>
    <submittedName>
        <fullName evidence="2">Uridylate kinase</fullName>
    </submittedName>
</protein>
<organism evidence="2 3">
    <name type="scientific">Methanochimaera problematica</name>
    <dbReference type="NCBI Taxonomy" id="2609417"/>
    <lineage>
        <taxon>Archaea</taxon>
        <taxon>Methanobacteriati</taxon>
        <taxon>Methanobacteriota</taxon>
        <taxon>Stenosarchaea group</taxon>
        <taxon>Methanomicrobia</taxon>
        <taxon>Methanomicrobiales</taxon>
        <taxon>Methanomicrobiaceae</taxon>
        <taxon>Methanochimaera</taxon>
    </lineage>
</organism>
<dbReference type="GO" id="GO:0030151">
    <property type="term" value="F:molybdenum ion binding"/>
    <property type="evidence" value="ECO:0007669"/>
    <property type="project" value="InterPro"/>
</dbReference>
<dbReference type="InterPro" id="IPR036393">
    <property type="entry name" value="AceGlu_kinase-like_sf"/>
</dbReference>
<keyword evidence="3" id="KW-1185">Reference proteome</keyword>
<dbReference type="Gene3D" id="3.40.1160.10">
    <property type="entry name" value="Acetylglutamate kinase-like"/>
    <property type="match status" value="1"/>
</dbReference>
<dbReference type="GO" id="GO:0005737">
    <property type="term" value="C:cytoplasm"/>
    <property type="evidence" value="ECO:0007669"/>
    <property type="project" value="InterPro"/>
</dbReference>
<dbReference type="SUPFAM" id="SSF53633">
    <property type="entry name" value="Carbamate kinase-like"/>
    <property type="match status" value="1"/>
</dbReference>
<keyword evidence="2" id="KW-0808">Transferase</keyword>
<accession>A0AA97FBR6</accession>
<gene>
    <name evidence="2" type="ORF">F1737_00875</name>
</gene>
<sequence>MKQRREIKNKLQGETLVRKGLMHERSGVEQIKIAPDLNVIKIGGHGTIDFGAEVLLPLLNEVGELSKVHQMLIATGGGVRVRHIMDIGIDLGMPTGILAELSGTVSEQNAIMVAAIMAKYKAVHISNDDLLDIPMLIDMGQLPIMRGTPIFGLYELPSPVGPIPQHRTDTGAFLAAEVLGAKRCILVKNVDGLYDENPLLNPDAELIHEIKAEELLEMNMEDLVLEEKVVELLCNAKNIHEVRIVNGHVRGNIEKALNDENCGTIIRQ</sequence>
<dbReference type="GO" id="GO:0016301">
    <property type="term" value="F:kinase activity"/>
    <property type="evidence" value="ECO:0007669"/>
    <property type="project" value="UniProtKB-KW"/>
</dbReference>
<proteinExistence type="predicted"/>
<dbReference type="GeneID" id="85228678"/>
<dbReference type="Proteomes" id="UP001301797">
    <property type="component" value="Chromosome"/>
</dbReference>
<feature type="domain" description="Aspartate/glutamate/uridylate kinase" evidence="1">
    <location>
        <begin position="37"/>
        <end position="245"/>
    </location>
</feature>